<name>A0ABQ4L381_SIMTE</name>
<gene>
    <name evidence="4" type="ORF">J6TS1_42540</name>
</gene>
<dbReference type="Gene3D" id="3.40.605.10">
    <property type="entry name" value="Aldehyde Dehydrogenase, Chain A, domain 1"/>
    <property type="match status" value="1"/>
</dbReference>
<dbReference type="PANTHER" id="PTHR42804:SF1">
    <property type="entry name" value="ALDEHYDE DEHYDROGENASE-RELATED"/>
    <property type="match status" value="1"/>
</dbReference>
<comment type="caution">
    <text evidence="4">The sequence shown here is derived from an EMBL/GenBank/DDBJ whole genome shotgun (WGS) entry which is preliminary data.</text>
</comment>
<dbReference type="PANTHER" id="PTHR42804">
    <property type="entry name" value="ALDEHYDE DEHYDROGENASE"/>
    <property type="match status" value="1"/>
</dbReference>
<keyword evidence="2" id="KW-0560">Oxidoreductase</keyword>
<evidence type="ECO:0000256" key="2">
    <source>
        <dbReference type="ARBA" id="ARBA00023002"/>
    </source>
</evidence>
<dbReference type="Gene3D" id="3.40.309.10">
    <property type="entry name" value="Aldehyde Dehydrogenase, Chain A, domain 2"/>
    <property type="match status" value="1"/>
</dbReference>
<dbReference type="InterPro" id="IPR015590">
    <property type="entry name" value="Aldehyde_DH_dom"/>
</dbReference>
<comment type="similarity">
    <text evidence="1">Belongs to the aldehyde dehydrogenase family.</text>
</comment>
<evidence type="ECO:0000313" key="5">
    <source>
        <dbReference type="Proteomes" id="UP000680670"/>
    </source>
</evidence>
<keyword evidence="5" id="KW-1185">Reference proteome</keyword>
<organism evidence="4 5">
    <name type="scientific">Siminovitchia terrae</name>
    <name type="common">Bacillus terrae</name>
    <dbReference type="NCBI Taxonomy" id="1914933"/>
    <lineage>
        <taxon>Bacteria</taxon>
        <taxon>Bacillati</taxon>
        <taxon>Bacillota</taxon>
        <taxon>Bacilli</taxon>
        <taxon>Bacillales</taxon>
        <taxon>Bacillaceae</taxon>
        <taxon>Siminovitchia</taxon>
    </lineage>
</organism>
<protein>
    <recommendedName>
        <fullName evidence="3">Aldehyde dehydrogenase domain-containing protein</fullName>
    </recommendedName>
</protein>
<dbReference type="InterPro" id="IPR016161">
    <property type="entry name" value="Ald_DH/histidinol_DH"/>
</dbReference>
<evidence type="ECO:0000259" key="3">
    <source>
        <dbReference type="Pfam" id="PF00171"/>
    </source>
</evidence>
<proteinExistence type="inferred from homology"/>
<evidence type="ECO:0000256" key="1">
    <source>
        <dbReference type="ARBA" id="ARBA00009986"/>
    </source>
</evidence>
<dbReference type="Pfam" id="PF00171">
    <property type="entry name" value="Aldedh"/>
    <property type="match status" value="1"/>
</dbReference>
<reference evidence="4 5" key="1">
    <citation type="submission" date="2021-03" db="EMBL/GenBank/DDBJ databases">
        <title>Antimicrobial resistance genes in bacteria isolated from Japanese honey, and their potential for conferring macrolide and lincosamide resistance in the American foulbrood pathogen Paenibacillus larvae.</title>
        <authorList>
            <person name="Okamoto M."/>
            <person name="Kumagai M."/>
            <person name="Kanamori H."/>
            <person name="Takamatsu D."/>
        </authorList>
    </citation>
    <scope>NUCLEOTIDE SEQUENCE [LARGE SCALE GENOMIC DNA]</scope>
    <source>
        <strain evidence="4 5">J6TS1</strain>
    </source>
</reference>
<sequence length="171" mass="19053">MEMGAIASEKQMKQILNYIKIGQEEGAILKTGGNRIMDRGLDKGFFIEPTVFTDVNQEMQIVQEEIFGPVVTIQKFKDEKEAVELANDVDFGLAGGIFTNDGARALRVIKKLRAGITWINTYHPAFVEAPWGGYKQSGIGRSLGTYGLEDFQEIKQINSNMNVGLTGWFKN</sequence>
<dbReference type="Proteomes" id="UP000680670">
    <property type="component" value="Unassembled WGS sequence"/>
</dbReference>
<dbReference type="EMBL" id="BORJ01000014">
    <property type="protein sequence ID" value="GIN98384.1"/>
    <property type="molecule type" value="Genomic_DNA"/>
</dbReference>
<dbReference type="InterPro" id="IPR016162">
    <property type="entry name" value="Ald_DH_N"/>
</dbReference>
<dbReference type="InterPro" id="IPR016163">
    <property type="entry name" value="Ald_DH_C"/>
</dbReference>
<dbReference type="SUPFAM" id="SSF53720">
    <property type="entry name" value="ALDH-like"/>
    <property type="match status" value="1"/>
</dbReference>
<accession>A0ABQ4L381</accession>
<evidence type="ECO:0000313" key="4">
    <source>
        <dbReference type="EMBL" id="GIN98384.1"/>
    </source>
</evidence>
<feature type="domain" description="Aldehyde dehydrogenase" evidence="3">
    <location>
        <begin position="2"/>
        <end position="157"/>
    </location>
</feature>